<dbReference type="Pfam" id="PF04738">
    <property type="entry name" value="Lant_dehydr_N"/>
    <property type="match status" value="2"/>
</dbReference>
<feature type="domain" description="Lantibiotic dehydratase N-terminal" evidence="2">
    <location>
        <begin position="47"/>
        <end position="255"/>
    </location>
</feature>
<accession>A0A3N9XTQ9</accession>
<dbReference type="AlphaFoldDB" id="A0A3N9XTQ9"/>
<feature type="region of interest" description="Disordered" evidence="1">
    <location>
        <begin position="665"/>
        <end position="685"/>
    </location>
</feature>
<comment type="caution">
    <text evidence="4">The sequence shown here is derived from an EMBL/GenBank/DDBJ whole genome shotgun (WGS) entry which is preliminary data.</text>
</comment>
<evidence type="ECO:0000313" key="5">
    <source>
        <dbReference type="Proteomes" id="UP000278981"/>
    </source>
</evidence>
<sequence length="921" mass="100984">MFQATGAALIRAASYPFDLTLPTWPDLTVEQPEQWREWLQQAWALRGFAAAVTHAAPRLTDQIARVLADHSVSAPRLRRVAEATLRYLLRWTTRATPFGRFAGVAPVQLGPRAAVRWGAEHREVRCPDGRFIAEHTAQVERNLHVLRTVRVVTNPMGYPRGGVWVVPCGHSDGDRISDVEIDLTDPIRLAVHLASSPIGFADLTARMVGRTNANLADGAERLLAALVAAGVLVSEIRPPVTVTDPVAYLSQHIDLPDPGERVQVDLGVDCSVTVPPAVVREACEAAAALVSVAPRLPGWAAFHAAFIDRWGPGAAVPLRDVLRVLGFPAGYRGSPRRDPAELTRRDVLLAELAQRAALQNCVEVVLDAELIDHLRGDDDRLPVPHTELQFTLAATTCRDLDRGDFTLTVVSGARHAGAAVGRFLHLLTPSALALFSDVYTHLPTALPGADAVQISGPPLGSRLAALARAPELLPVLPVGDFHPDPRWTLADLAVAGDGQRLWLMSRATGRPVEPVLLNCLLLPTLQQPLIRFLTEIPIAWTAPCVPFDWGRCHSLPFLPRVRRGRSILHPARWIITAAALPGRSATWHQWRAAWQRHREQHRLPADVLLGSGDARLRLDLDDTAHLALLRTHLDRHRHATLTEAPGRAGWIDGRPAELLLTLTRTPPHDELPPRPARPASTVQHRPGQSLWLDARLTGRTEHILADLSKRPEVLPAGWWFLRYPDPEPHLRLRIPLRDANQFATVARDVAGWADRLDEQGLLVDYSLATYRPETRHGTGPTLAAAEAVFAADSRAVLANLTGDRHATTASSMITIAEGFTGDGPRWITEHVPHRSGPRLDPTQLNHARRPHRDDDLAAALTTALTAYRALVDRDGLDPDQVLADLLHLHHARMIGVNLASERHCLRLARAAAHTALIRGTP</sequence>
<evidence type="ECO:0000259" key="2">
    <source>
        <dbReference type="Pfam" id="PF04738"/>
    </source>
</evidence>
<dbReference type="Proteomes" id="UP000278981">
    <property type="component" value="Unassembled WGS sequence"/>
</dbReference>
<evidence type="ECO:0000259" key="3">
    <source>
        <dbReference type="Pfam" id="PF14028"/>
    </source>
</evidence>
<evidence type="ECO:0000256" key="1">
    <source>
        <dbReference type="SAM" id="MobiDB-lite"/>
    </source>
</evidence>
<reference evidence="4 5" key="1">
    <citation type="submission" date="2018-04" db="EMBL/GenBank/DDBJ databases">
        <title>Micromonosporas from Atacama Desert.</title>
        <authorList>
            <person name="Carro L."/>
            <person name="Klenk H.-P."/>
            <person name="Goodfellow M."/>
        </authorList>
    </citation>
    <scope>NUCLEOTIDE SEQUENCE [LARGE SCALE GENOMIC DNA]</scope>
    <source>
        <strain evidence="4 5">LB19</strain>
    </source>
</reference>
<evidence type="ECO:0000313" key="4">
    <source>
        <dbReference type="EMBL" id="RQX16179.1"/>
    </source>
</evidence>
<name>A0A3N9XTQ9_9ACTN</name>
<feature type="domain" description="Lantibiotic dehydratase N-terminal" evidence="2">
    <location>
        <begin position="259"/>
        <end position="629"/>
    </location>
</feature>
<protein>
    <submittedName>
        <fullName evidence="4">Lantibiotic dehydratase</fullName>
    </submittedName>
</protein>
<dbReference type="Pfam" id="PF14028">
    <property type="entry name" value="Lant_dehydr_C"/>
    <property type="match status" value="1"/>
</dbReference>
<dbReference type="InterPro" id="IPR006827">
    <property type="entry name" value="Lant_deHydtase_N"/>
</dbReference>
<proteinExistence type="predicted"/>
<dbReference type="InterPro" id="IPR023809">
    <property type="entry name" value="Thiopep_bacteriocin_synth_dom"/>
</dbReference>
<dbReference type="RefSeq" id="WP_124820199.1">
    <property type="nucleotide sequence ID" value="NZ_QDGB01000261.1"/>
</dbReference>
<organism evidence="4 5">
    <name type="scientific">Micromonospora ureilytica</name>
    <dbReference type="NCBI Taxonomy" id="709868"/>
    <lineage>
        <taxon>Bacteria</taxon>
        <taxon>Bacillati</taxon>
        <taxon>Actinomycetota</taxon>
        <taxon>Actinomycetes</taxon>
        <taxon>Micromonosporales</taxon>
        <taxon>Micromonosporaceae</taxon>
        <taxon>Micromonospora</taxon>
    </lineage>
</organism>
<dbReference type="OrthoDB" id="1273722at2"/>
<gene>
    <name evidence="4" type="ORF">DDE19_16375</name>
</gene>
<dbReference type="NCBIfam" id="TIGR03891">
    <property type="entry name" value="thiopep_ocin"/>
    <property type="match status" value="1"/>
</dbReference>
<feature type="domain" description="Thiopeptide-type bacteriocin biosynthesis" evidence="3">
    <location>
        <begin position="693"/>
        <end position="910"/>
    </location>
</feature>
<dbReference type="EMBL" id="QDGB01000261">
    <property type="protein sequence ID" value="RQX16179.1"/>
    <property type="molecule type" value="Genomic_DNA"/>
</dbReference>